<dbReference type="KEGG" id="ftj:FTUN_8334"/>
<evidence type="ECO:0000313" key="1">
    <source>
        <dbReference type="EMBL" id="QJX00702.1"/>
    </source>
</evidence>
<sequence>MTDDLAHPALLNTWKHHAGWIRGRITAAAHAGADGIARLPAEMAVVGSRLMDLYVGAFAPAAIAECVFTELKARGLFEYEPLAKWLAERGAYEMTELPDRSKWTIRLGPATGRYLHLHPGRWAPHTMRVQANTLRSAVMAHAHARLTGRDARDLAVVNEARRLYLGLLPVRELTGDGGLGAVIAALAE</sequence>
<protein>
    <submittedName>
        <fullName evidence="1">Uncharacterized protein</fullName>
    </submittedName>
</protein>
<keyword evidence="2" id="KW-1185">Reference proteome</keyword>
<gene>
    <name evidence="1" type="ORF">FTUN_8334</name>
</gene>
<dbReference type="Proteomes" id="UP000503447">
    <property type="component" value="Chromosome"/>
</dbReference>
<accession>A0A6M5Z583</accession>
<dbReference type="RefSeq" id="WP_171475399.1">
    <property type="nucleotide sequence ID" value="NZ_CP053452.2"/>
</dbReference>
<reference evidence="2" key="1">
    <citation type="submission" date="2020-05" db="EMBL/GenBank/DDBJ databases">
        <title>Frigoriglobus tundricola gen. nov., sp. nov., a psychrotolerant cellulolytic planctomycete of the family Gemmataceae with two divergent copies of 16S rRNA gene.</title>
        <authorList>
            <person name="Kulichevskaya I.S."/>
            <person name="Ivanova A.A."/>
            <person name="Naumoff D.G."/>
            <person name="Beletsky A.V."/>
            <person name="Rijpstra W.I.C."/>
            <person name="Sinninghe Damste J.S."/>
            <person name="Mardanov A.V."/>
            <person name="Ravin N.V."/>
            <person name="Dedysh S.N."/>
        </authorList>
    </citation>
    <scope>NUCLEOTIDE SEQUENCE [LARGE SCALE GENOMIC DNA]</scope>
    <source>
        <strain evidence="2">PL17</strain>
    </source>
</reference>
<organism evidence="1 2">
    <name type="scientific">Frigoriglobus tundricola</name>
    <dbReference type="NCBI Taxonomy" id="2774151"/>
    <lineage>
        <taxon>Bacteria</taxon>
        <taxon>Pseudomonadati</taxon>
        <taxon>Planctomycetota</taxon>
        <taxon>Planctomycetia</taxon>
        <taxon>Gemmatales</taxon>
        <taxon>Gemmataceae</taxon>
        <taxon>Frigoriglobus</taxon>
    </lineage>
</organism>
<proteinExistence type="predicted"/>
<dbReference type="EMBL" id="CP053452">
    <property type="protein sequence ID" value="QJX00702.1"/>
    <property type="molecule type" value="Genomic_DNA"/>
</dbReference>
<dbReference type="AlphaFoldDB" id="A0A6M5Z583"/>
<evidence type="ECO:0000313" key="2">
    <source>
        <dbReference type="Proteomes" id="UP000503447"/>
    </source>
</evidence>
<name>A0A6M5Z583_9BACT</name>